<evidence type="ECO:0000313" key="6">
    <source>
        <dbReference type="EMBL" id="KAK4805553.1"/>
    </source>
</evidence>
<dbReference type="GO" id="GO:0006102">
    <property type="term" value="P:isocitrate metabolic process"/>
    <property type="evidence" value="ECO:0007669"/>
    <property type="project" value="TreeGrafter"/>
</dbReference>
<dbReference type="GO" id="GO:0000287">
    <property type="term" value="F:magnesium ion binding"/>
    <property type="evidence" value="ECO:0007669"/>
    <property type="project" value="InterPro"/>
</dbReference>
<dbReference type="SUPFAM" id="SSF53659">
    <property type="entry name" value="Isocitrate/Isopropylmalate dehydrogenase-like"/>
    <property type="match status" value="1"/>
</dbReference>
<keyword evidence="3" id="KW-0816">Tricarboxylic acid cycle</keyword>
<proteinExistence type="inferred from homology"/>
<accession>A0AAN7N8K1</accession>
<feature type="domain" description="Isopropylmalate dehydrogenase-like" evidence="5">
    <location>
        <begin position="1"/>
        <end position="367"/>
    </location>
</feature>
<dbReference type="PROSITE" id="PS00470">
    <property type="entry name" value="IDH_IMDH"/>
    <property type="match status" value="1"/>
</dbReference>
<keyword evidence="7" id="KW-1185">Reference proteome</keyword>
<dbReference type="EMBL" id="JAUNZN010000074">
    <property type="protein sequence ID" value="KAK4805553.1"/>
    <property type="molecule type" value="Genomic_DNA"/>
</dbReference>
<dbReference type="GO" id="GO:0051287">
    <property type="term" value="F:NAD binding"/>
    <property type="evidence" value="ECO:0007669"/>
    <property type="project" value="InterPro"/>
</dbReference>
<dbReference type="InterPro" id="IPR024084">
    <property type="entry name" value="IsoPropMal-DH-like_dom"/>
</dbReference>
<evidence type="ECO:0000256" key="3">
    <source>
        <dbReference type="ARBA" id="ARBA00022532"/>
    </source>
</evidence>
<dbReference type="GO" id="GO:0016616">
    <property type="term" value="F:oxidoreductase activity, acting on the CH-OH group of donors, NAD or NADP as acceptor"/>
    <property type="evidence" value="ECO:0007669"/>
    <property type="project" value="InterPro"/>
</dbReference>
<protein>
    <recommendedName>
        <fullName evidence="5">Isopropylmalate dehydrogenase-like domain-containing protein</fullName>
    </recommendedName>
</protein>
<comment type="caution">
    <text evidence="6">The sequence shown here is derived from an EMBL/GenBank/DDBJ whole genome shotgun (WGS) entry which is preliminary data.</text>
</comment>
<dbReference type="PANTHER" id="PTHR11835:SF60">
    <property type="entry name" value="ISOCITRATE DEHYDROGENASE [NAD] SUBUNIT, MITOCHONDRIAL"/>
    <property type="match status" value="1"/>
</dbReference>
<dbReference type="GO" id="GO:0006099">
    <property type="term" value="P:tricarboxylic acid cycle"/>
    <property type="evidence" value="ECO:0007669"/>
    <property type="project" value="UniProtKB-KW"/>
</dbReference>
<dbReference type="Gene3D" id="3.40.718.10">
    <property type="entry name" value="Isopropylmalate Dehydrogenase"/>
    <property type="match status" value="1"/>
</dbReference>
<evidence type="ECO:0000313" key="7">
    <source>
        <dbReference type="Proteomes" id="UP001333110"/>
    </source>
</evidence>
<name>A0AAN7N8K1_MYCAM</name>
<dbReference type="GO" id="GO:0005739">
    <property type="term" value="C:mitochondrion"/>
    <property type="evidence" value="ECO:0007669"/>
    <property type="project" value="TreeGrafter"/>
</dbReference>
<evidence type="ECO:0000259" key="5">
    <source>
        <dbReference type="SMART" id="SM01329"/>
    </source>
</evidence>
<reference evidence="6 7" key="1">
    <citation type="journal article" date="2023" name="J. Hered.">
        <title>Chromosome-level genome of the wood stork (Mycteria americana) provides insight into avian chromosome evolution.</title>
        <authorList>
            <person name="Flamio R. Jr."/>
            <person name="Ramstad K.M."/>
        </authorList>
    </citation>
    <scope>NUCLEOTIDE SEQUENCE [LARGE SCALE GENOMIC DNA]</scope>
    <source>
        <strain evidence="6">JAX WOST 10</strain>
    </source>
</reference>
<dbReference type="Proteomes" id="UP001333110">
    <property type="component" value="Unassembled WGS sequence"/>
</dbReference>
<comment type="subunit">
    <text evidence="2">Heterooligomer of subunits alpha (IDH3A), beta (IDH3B), and gamma (IDH3G) in the apparent ratio of 2:1:1. The heterodimer containing one IDH3A and one IDH3B subunit and the heterodimer containing one IDH3A and one IDH3G subunit assemble into a heterotetramer (which contains two subunits of IDH3A, one of IDH3B and one of IDH3G) and further into the heterooctamer.</text>
</comment>
<feature type="region of interest" description="Disordered" evidence="4">
    <location>
        <begin position="115"/>
        <end position="141"/>
    </location>
</feature>
<dbReference type="Pfam" id="PF00180">
    <property type="entry name" value="Iso_dh"/>
    <property type="match status" value="2"/>
</dbReference>
<gene>
    <name evidence="6" type="ORF">QYF61_022588</name>
</gene>
<dbReference type="PANTHER" id="PTHR11835">
    <property type="entry name" value="DECARBOXYLATING DEHYDROGENASES-ISOCITRATE, ISOPROPYLMALATE, TARTRATE"/>
    <property type="match status" value="1"/>
</dbReference>
<evidence type="ECO:0000256" key="1">
    <source>
        <dbReference type="ARBA" id="ARBA00007769"/>
    </source>
</evidence>
<dbReference type="InterPro" id="IPR019818">
    <property type="entry name" value="IsoCit/isopropylmalate_DH_CS"/>
</dbReference>
<organism evidence="6 7">
    <name type="scientific">Mycteria americana</name>
    <name type="common">Wood stork</name>
    <dbReference type="NCBI Taxonomy" id="33587"/>
    <lineage>
        <taxon>Eukaryota</taxon>
        <taxon>Metazoa</taxon>
        <taxon>Chordata</taxon>
        <taxon>Craniata</taxon>
        <taxon>Vertebrata</taxon>
        <taxon>Euteleostomi</taxon>
        <taxon>Archelosauria</taxon>
        <taxon>Archosauria</taxon>
        <taxon>Dinosauria</taxon>
        <taxon>Saurischia</taxon>
        <taxon>Theropoda</taxon>
        <taxon>Coelurosauria</taxon>
        <taxon>Aves</taxon>
        <taxon>Neognathae</taxon>
        <taxon>Neoaves</taxon>
        <taxon>Aequornithes</taxon>
        <taxon>Ciconiiformes</taxon>
        <taxon>Ciconiidae</taxon>
        <taxon>Mycteria</taxon>
    </lineage>
</organism>
<evidence type="ECO:0000256" key="4">
    <source>
        <dbReference type="SAM" id="MobiDB-lite"/>
    </source>
</evidence>
<evidence type="ECO:0000256" key="2">
    <source>
        <dbReference type="ARBA" id="ARBA00011525"/>
    </source>
</evidence>
<dbReference type="SMART" id="SM01329">
    <property type="entry name" value="Iso_dh"/>
    <property type="match status" value="1"/>
</dbReference>
<comment type="similarity">
    <text evidence="1">Belongs to the isocitrate and isopropylmalate dehydrogenases family.</text>
</comment>
<sequence>MGRGVAEGRSLTCVSGRGRTSLDLYANVIHCQSLPGVETRHRDIDILIVRENTEGEYSSLEHEVGRAHAPGRATPPAGPRPRQGCSLHCPGYAALAPPPAWCGRKLTVPPRPRPRVMATPPTGTPPWPRPQGSGHAPGEGIGLATPPWPSPRPLLLATPPVACSTALATPLGVRPRPQPGPAPRPLRSVAGVVESLKIITAGRSRRIAHYAFRLARAAARRSVTAVHKANIMKLGDGLFLQCCQEVAAEYPEISFRSMIVDNTTMQVGPGHPGPSAPPLPVTPVTPPCPQLVSRPQQFDVMVMPNLYGNIVNNVCAGLVGGPGLVPGANYGHDYAVFETVGLGGDTWGGSRPRVQPPRSCGGGGVWVLGVS</sequence>
<dbReference type="AlphaFoldDB" id="A0AAN7N8K1"/>